<evidence type="ECO:0000256" key="5">
    <source>
        <dbReference type="SAM" id="MobiDB-lite"/>
    </source>
</evidence>
<reference evidence="8" key="2">
    <citation type="submission" date="2020-05" db="UniProtKB">
        <authorList>
            <consortium name="EnsemblMetazoa"/>
        </authorList>
    </citation>
    <scope>IDENTIFICATION</scope>
    <source>
        <strain evidence="8">IAEA</strain>
    </source>
</reference>
<reference evidence="9" key="1">
    <citation type="submission" date="2015-01" db="EMBL/GenBank/DDBJ databases">
        <authorList>
            <person name="Aksoy S."/>
            <person name="Warren W."/>
            <person name="Wilson R.K."/>
        </authorList>
    </citation>
    <scope>NUCLEOTIDE SEQUENCE [LARGE SCALE GENOMIC DNA]</scope>
    <source>
        <strain evidence="9">IAEA</strain>
    </source>
</reference>
<evidence type="ECO:0000256" key="1">
    <source>
        <dbReference type="ARBA" id="ARBA00004173"/>
    </source>
</evidence>
<comment type="similarity">
    <text evidence="2">Belongs to the prokaryotic/mitochondrial release factor family.</text>
</comment>
<dbReference type="Gene3D" id="3.30.160.20">
    <property type="match status" value="1"/>
</dbReference>
<organism evidence="8 9">
    <name type="scientific">Glossina palpalis gambiensis</name>
    <dbReference type="NCBI Taxonomy" id="67801"/>
    <lineage>
        <taxon>Eukaryota</taxon>
        <taxon>Metazoa</taxon>
        <taxon>Ecdysozoa</taxon>
        <taxon>Arthropoda</taxon>
        <taxon>Hexapoda</taxon>
        <taxon>Insecta</taxon>
        <taxon>Pterygota</taxon>
        <taxon>Neoptera</taxon>
        <taxon>Endopterygota</taxon>
        <taxon>Diptera</taxon>
        <taxon>Brachycera</taxon>
        <taxon>Muscomorpha</taxon>
        <taxon>Hippoboscoidea</taxon>
        <taxon>Glossinidae</taxon>
        <taxon>Glossina</taxon>
    </lineage>
</organism>
<evidence type="ECO:0000313" key="9">
    <source>
        <dbReference type="Proteomes" id="UP000092460"/>
    </source>
</evidence>
<keyword evidence="9" id="KW-1185">Reference proteome</keyword>
<feature type="domain" description="Prokaryotic-type class I peptide chain release factors" evidence="6">
    <location>
        <begin position="87"/>
        <end position="180"/>
    </location>
</feature>
<proteinExistence type="inferred from homology"/>
<evidence type="ECO:0000259" key="6">
    <source>
        <dbReference type="Pfam" id="PF00472"/>
    </source>
</evidence>
<dbReference type="InterPro" id="IPR008011">
    <property type="entry name" value="Complex1_LYR_dom"/>
</dbReference>
<dbReference type="AlphaFoldDB" id="A0A1B0ASP0"/>
<evidence type="ECO:0000313" key="8">
    <source>
        <dbReference type="EnsemblMetazoa" id="GPPI007183-PA"/>
    </source>
</evidence>
<keyword evidence="3" id="KW-0809">Transit peptide</keyword>
<dbReference type="Pfam" id="PF05347">
    <property type="entry name" value="Complex1_LYR"/>
    <property type="match status" value="1"/>
</dbReference>
<evidence type="ECO:0000256" key="2">
    <source>
        <dbReference type="ARBA" id="ARBA00010835"/>
    </source>
</evidence>
<feature type="domain" description="Complex 1 LYR protein" evidence="7">
    <location>
        <begin position="7"/>
        <end position="56"/>
    </location>
</feature>
<dbReference type="GO" id="GO:0005739">
    <property type="term" value="C:mitochondrion"/>
    <property type="evidence" value="ECO:0007669"/>
    <property type="project" value="UniProtKB-SubCell"/>
</dbReference>
<dbReference type="VEuPathDB" id="VectorBase:GPPI007183"/>
<name>A0A1B0ASP0_9MUSC</name>
<accession>A0A1B0ASP0</accession>
<dbReference type="Proteomes" id="UP000092460">
    <property type="component" value="Unassembled WGS sequence"/>
</dbReference>
<dbReference type="InterPro" id="IPR052405">
    <property type="entry name" value="Mito_Transl_Release_Factor"/>
</dbReference>
<dbReference type="InterPro" id="IPR045853">
    <property type="entry name" value="Pep_chain_release_fac_I_sf"/>
</dbReference>
<dbReference type="SUPFAM" id="SSF75620">
    <property type="entry name" value="Release factor"/>
    <property type="match status" value="1"/>
</dbReference>
<keyword evidence="4" id="KW-0496">Mitochondrion</keyword>
<protein>
    <submittedName>
        <fullName evidence="8">Uncharacterized protein</fullName>
    </submittedName>
</protein>
<dbReference type="PANTHER" id="PTHR46203">
    <property type="entry name" value="PROBABLE PEPTIDE CHAIN RELEASE FACTOR C12ORF65"/>
    <property type="match status" value="1"/>
</dbReference>
<dbReference type="InterPro" id="IPR000352">
    <property type="entry name" value="Pep_chain_release_fac_I"/>
</dbReference>
<dbReference type="Pfam" id="PF00472">
    <property type="entry name" value="RF-1"/>
    <property type="match status" value="1"/>
</dbReference>
<dbReference type="PANTHER" id="PTHR46203:SF1">
    <property type="entry name" value="MITOCHONDRIAL TRANSLATION RELEASE FACTOR IN RESCUE"/>
    <property type="match status" value="1"/>
</dbReference>
<feature type="compositionally biased region" description="Basic and acidic residues" evidence="5">
    <location>
        <begin position="180"/>
        <end position="205"/>
    </location>
</feature>
<evidence type="ECO:0000259" key="7">
    <source>
        <dbReference type="Pfam" id="PF05347"/>
    </source>
</evidence>
<evidence type="ECO:0000256" key="4">
    <source>
        <dbReference type="ARBA" id="ARBA00023128"/>
    </source>
</evidence>
<sequence>MSLPSKQQVLRLYKHLIRYGNQLIYTDKKYFLNRVRAEFKENCKETNPEKIEFSFKYFNFMPKPVSQIWLLTSVRAKHDVDYSRYPTLNEDDLEEHFTRGSGPGGQSVNKTSNCVLLRHIPTNLVVKCHTHRLASKNRKEARKLLLEKLDMHFNGENSVQAQLKALENKKALERKRRQNKLNEMKQKWKEREQYEAKDLKPDEEK</sequence>
<comment type="subcellular location">
    <subcellularLocation>
        <location evidence="1">Mitochondrion</location>
    </subcellularLocation>
</comment>
<evidence type="ECO:0000256" key="3">
    <source>
        <dbReference type="ARBA" id="ARBA00022946"/>
    </source>
</evidence>
<dbReference type="EnsemblMetazoa" id="GPPI007183-RA">
    <property type="protein sequence ID" value="GPPI007183-PA"/>
    <property type="gene ID" value="GPPI007183"/>
</dbReference>
<feature type="region of interest" description="Disordered" evidence="5">
    <location>
        <begin position="170"/>
        <end position="205"/>
    </location>
</feature>
<dbReference type="GO" id="GO:0003747">
    <property type="term" value="F:translation release factor activity"/>
    <property type="evidence" value="ECO:0007669"/>
    <property type="project" value="InterPro"/>
</dbReference>
<dbReference type="EMBL" id="JXJN01002890">
    <property type="status" value="NOT_ANNOTATED_CDS"/>
    <property type="molecule type" value="Genomic_DNA"/>
</dbReference>
<dbReference type="FunFam" id="3.30.160.20:FF:000104">
    <property type="entry name" value="GD20369"/>
    <property type="match status" value="1"/>
</dbReference>